<dbReference type="Proteomes" id="UP000822369">
    <property type="component" value="Chromosome 5"/>
</dbReference>
<dbReference type="InterPro" id="IPR013783">
    <property type="entry name" value="Ig-like_fold"/>
</dbReference>
<comment type="caution">
    <text evidence="4">The sequence shown here is derived from an EMBL/GenBank/DDBJ whole genome shotgun (WGS) entry which is preliminary data.</text>
</comment>
<keyword evidence="2" id="KW-0732">Signal</keyword>
<proteinExistence type="predicted"/>
<accession>A0A9D2YM06</accession>
<evidence type="ECO:0000259" key="3">
    <source>
        <dbReference type="Pfam" id="PF01108"/>
    </source>
</evidence>
<evidence type="ECO:0000256" key="1">
    <source>
        <dbReference type="SAM" id="MobiDB-lite"/>
    </source>
</evidence>
<dbReference type="InterPro" id="IPR050650">
    <property type="entry name" value="Type-II_Cytokine-TF_Rcpt"/>
</dbReference>
<dbReference type="GO" id="GO:0004896">
    <property type="term" value="F:cytokine receptor activity"/>
    <property type="evidence" value="ECO:0007669"/>
    <property type="project" value="TreeGrafter"/>
</dbReference>
<feature type="signal peptide" evidence="2">
    <location>
        <begin position="1"/>
        <end position="26"/>
    </location>
</feature>
<organism evidence="4 5">
    <name type="scientific">Nothobranchius furzeri</name>
    <name type="common">Turquoise killifish</name>
    <dbReference type="NCBI Taxonomy" id="105023"/>
    <lineage>
        <taxon>Eukaryota</taxon>
        <taxon>Metazoa</taxon>
        <taxon>Chordata</taxon>
        <taxon>Craniata</taxon>
        <taxon>Vertebrata</taxon>
        <taxon>Euteleostomi</taxon>
        <taxon>Actinopterygii</taxon>
        <taxon>Neopterygii</taxon>
        <taxon>Teleostei</taxon>
        <taxon>Neoteleostei</taxon>
        <taxon>Acanthomorphata</taxon>
        <taxon>Ovalentaria</taxon>
        <taxon>Atherinomorphae</taxon>
        <taxon>Cyprinodontiformes</taxon>
        <taxon>Nothobranchiidae</taxon>
        <taxon>Nothobranchius</taxon>
    </lineage>
</organism>
<dbReference type="InterPro" id="IPR036116">
    <property type="entry name" value="FN3_sf"/>
</dbReference>
<feature type="domain" description="Fibronectin type-III" evidence="3">
    <location>
        <begin position="16"/>
        <end position="117"/>
    </location>
</feature>
<feature type="compositionally biased region" description="Basic and acidic residues" evidence="1">
    <location>
        <begin position="218"/>
        <end position="227"/>
    </location>
</feature>
<dbReference type="OrthoDB" id="8704831at2759"/>
<evidence type="ECO:0000313" key="4">
    <source>
        <dbReference type="EMBL" id="KAF7221869.1"/>
    </source>
</evidence>
<feature type="compositionally biased region" description="Polar residues" evidence="1">
    <location>
        <begin position="206"/>
        <end position="217"/>
    </location>
</feature>
<dbReference type="EMBL" id="JAAVVJ010000005">
    <property type="protein sequence ID" value="KAF7221869.1"/>
    <property type="molecule type" value="Genomic_DNA"/>
</dbReference>
<gene>
    <name evidence="4" type="ORF">G4P62_008688</name>
</gene>
<dbReference type="Pfam" id="PF01108">
    <property type="entry name" value="Tissue_fac"/>
    <property type="match status" value="1"/>
</dbReference>
<dbReference type="SUPFAM" id="SSF49265">
    <property type="entry name" value="Fibronectin type III"/>
    <property type="match status" value="2"/>
</dbReference>
<protein>
    <submittedName>
        <fullName evidence="4">Transcript variant X2</fullName>
    </submittedName>
</protein>
<dbReference type="PANTHER" id="PTHR20859">
    <property type="entry name" value="INTERFERON/INTERLEUKIN RECEPTOR"/>
    <property type="match status" value="1"/>
</dbReference>
<dbReference type="PANTHER" id="PTHR20859:SF48">
    <property type="entry name" value="INTERLEUKIN-20 RECEPTOR SUBUNIT BETA"/>
    <property type="match status" value="1"/>
</dbReference>
<evidence type="ECO:0000313" key="5">
    <source>
        <dbReference type="Proteomes" id="UP000822369"/>
    </source>
</evidence>
<dbReference type="GO" id="GO:0005886">
    <property type="term" value="C:plasma membrane"/>
    <property type="evidence" value="ECO:0007669"/>
    <property type="project" value="TreeGrafter"/>
</dbReference>
<dbReference type="AlphaFoldDB" id="A0A9D2YM06"/>
<name>A0A9D2YM06_NOTFU</name>
<dbReference type="Gene3D" id="2.60.40.10">
    <property type="entry name" value="Immunoglobulins"/>
    <property type="match status" value="2"/>
</dbReference>
<feature type="chain" id="PRO_5039522895" evidence="2">
    <location>
        <begin position="27"/>
        <end position="273"/>
    </location>
</feature>
<reference evidence="4" key="1">
    <citation type="submission" date="2020-03" db="EMBL/GenBank/DDBJ databases">
        <title>Intra-Species Differences in Population Size shape Life History and Genome Evolution.</title>
        <authorList>
            <person name="Willemsen D."/>
            <person name="Cui R."/>
            <person name="Valenzano D.R."/>
        </authorList>
    </citation>
    <scope>NUCLEOTIDE SEQUENCE</scope>
    <source>
        <strain evidence="4">GRZ</strain>
        <tissue evidence="4">Whole</tissue>
    </source>
</reference>
<dbReference type="InterPro" id="IPR003961">
    <property type="entry name" value="FN3_dom"/>
</dbReference>
<sequence length="273" mass="30380">MIFIVMTLRNLLMPLILLDFMNDVWTLSPPSRVLMDSVNLRHILRWSSPTTSCNTTVLYSVRYQGEFELLFMNNSWLEAARCQKIPGSECDLSLDLGTDADYVLQVRAECGSQLSNWAKVPFNRRNTILQVPEMMVTTMDDALQVSIIKPSVSASVTVWEKDDEPQAVVYMMAAEQKDLHVAALQEGEEYCVKAQLVLNPGAHSGYTETRSRGSSVEGTDHRDSDHHYHAGSADRVVLVHHSLSSRILADVFPEGAAAAVAERKLGHSGVCWA</sequence>
<dbReference type="GO" id="GO:0042015">
    <property type="term" value="F:interleukin-20 binding"/>
    <property type="evidence" value="ECO:0007669"/>
    <property type="project" value="TreeGrafter"/>
</dbReference>
<feature type="region of interest" description="Disordered" evidence="1">
    <location>
        <begin position="203"/>
        <end position="227"/>
    </location>
</feature>
<evidence type="ECO:0000256" key="2">
    <source>
        <dbReference type="SAM" id="SignalP"/>
    </source>
</evidence>